<comment type="caution">
    <text evidence="1">The sequence shown here is derived from an EMBL/GenBank/DDBJ whole genome shotgun (WGS) entry which is preliminary data.</text>
</comment>
<protein>
    <submittedName>
        <fullName evidence="1">Uncharacterized protein</fullName>
    </submittedName>
</protein>
<reference evidence="1 2" key="1">
    <citation type="journal article" date="2018" name="Mol. Biol. Evol.">
        <title>Analysis of the draft genome of the red seaweed Gracilariopsis chorda provides insights into genome size evolution in Rhodophyta.</title>
        <authorList>
            <person name="Lee J."/>
            <person name="Yang E.C."/>
            <person name="Graf L."/>
            <person name="Yang J.H."/>
            <person name="Qiu H."/>
            <person name="Zel Zion U."/>
            <person name="Chan C.X."/>
            <person name="Stephens T.G."/>
            <person name="Weber A.P.M."/>
            <person name="Boo G.H."/>
            <person name="Boo S.M."/>
            <person name="Kim K.M."/>
            <person name="Shin Y."/>
            <person name="Jung M."/>
            <person name="Lee S.J."/>
            <person name="Yim H.S."/>
            <person name="Lee J.H."/>
            <person name="Bhattacharya D."/>
            <person name="Yoon H.S."/>
        </authorList>
    </citation>
    <scope>NUCLEOTIDE SEQUENCE [LARGE SCALE GENOMIC DNA]</scope>
    <source>
        <strain evidence="1 2">SKKU-2015</strain>
        <tissue evidence="1">Whole body</tissue>
    </source>
</reference>
<proteinExistence type="predicted"/>
<dbReference type="Proteomes" id="UP000247409">
    <property type="component" value="Unassembled WGS sequence"/>
</dbReference>
<evidence type="ECO:0000313" key="1">
    <source>
        <dbReference type="EMBL" id="PXF41804.1"/>
    </source>
</evidence>
<accession>A0A2V3II86</accession>
<dbReference type="EMBL" id="NBIV01000194">
    <property type="protein sequence ID" value="PXF41804.1"/>
    <property type="molecule type" value="Genomic_DNA"/>
</dbReference>
<gene>
    <name evidence="1" type="ORF">BWQ96_08481</name>
</gene>
<name>A0A2V3II86_9FLOR</name>
<organism evidence="1 2">
    <name type="scientific">Gracilariopsis chorda</name>
    <dbReference type="NCBI Taxonomy" id="448386"/>
    <lineage>
        <taxon>Eukaryota</taxon>
        <taxon>Rhodophyta</taxon>
        <taxon>Florideophyceae</taxon>
        <taxon>Rhodymeniophycidae</taxon>
        <taxon>Gracilariales</taxon>
        <taxon>Gracilariaceae</taxon>
        <taxon>Gracilariopsis</taxon>
    </lineage>
</organism>
<keyword evidence="2" id="KW-1185">Reference proteome</keyword>
<sequence>MDSVIAVDKMQTEVNSLTDAILIENLEVYEIPAIELDVIVTNDDIKSMDQMRNKMSAQEIENIEKDGNLIIDAVTESGCLALVAIQDGKRVYRGSRNLTRLAAKARKAN</sequence>
<dbReference type="AlphaFoldDB" id="A0A2V3II86"/>
<evidence type="ECO:0000313" key="2">
    <source>
        <dbReference type="Proteomes" id="UP000247409"/>
    </source>
</evidence>